<keyword evidence="5" id="KW-1185">Reference proteome</keyword>
<gene>
    <name evidence="4" type="primary">yvaK</name>
    <name evidence="4" type="ORF">PTI45_04257</name>
</gene>
<dbReference type="EMBL" id="MDER01000086">
    <property type="protein sequence ID" value="ODP26417.1"/>
    <property type="molecule type" value="Genomic_DNA"/>
</dbReference>
<feature type="site" description="Important for substrate specificity" evidence="2">
    <location>
        <position position="140"/>
    </location>
</feature>
<sequence>MKLVPPQSFTYRGGARAALLLHGYTGNTLHVRKLGRFLNDRGYTCHGPLYKGHGSTPEELLHTKPSEWWKSAVDGYEYLEQEGYEEIAVVGVSLGGVFSLRLGTLFPAKAIVSMCAPIREKDNEDILRRVLEYARWFKSIEGKEEPQIEQELTQLAEEPLHSLDQLRKLIASTASQVKRISAPTMIMQGELDEELYLESARIIYEDLTMPLKELKWYDQSGHILTMDKQHDLVFEDVYRFLEDLEWDAASSSGE</sequence>
<reference evidence="4 5" key="1">
    <citation type="submission" date="2016-08" db="EMBL/GenBank/DDBJ databases">
        <title>Genome sequencing of Paenibacillus sp. TI45-13ar, isolated from Korean traditional nuruk.</title>
        <authorList>
            <person name="Kim S.-J."/>
        </authorList>
    </citation>
    <scope>NUCLEOTIDE SEQUENCE [LARGE SCALE GENOMIC DNA]</scope>
    <source>
        <strain evidence="4 5">TI45-13ar</strain>
    </source>
</reference>
<dbReference type="InterPro" id="IPR012354">
    <property type="entry name" value="Esterase_lipase"/>
</dbReference>
<evidence type="ECO:0000256" key="2">
    <source>
        <dbReference type="PIRSR" id="PIRSR017388-3"/>
    </source>
</evidence>
<feature type="active site" description="Charge relay system" evidence="1">
    <location>
        <position position="192"/>
    </location>
</feature>
<dbReference type="Gene3D" id="3.40.50.1820">
    <property type="entry name" value="alpha/beta hydrolase"/>
    <property type="match status" value="1"/>
</dbReference>
<evidence type="ECO:0000313" key="4">
    <source>
        <dbReference type="EMBL" id="ODP26417.1"/>
    </source>
</evidence>
<dbReference type="EC" id="3.1.1.1" evidence="4"/>
<dbReference type="PANTHER" id="PTHR11614">
    <property type="entry name" value="PHOSPHOLIPASE-RELATED"/>
    <property type="match status" value="1"/>
</dbReference>
<dbReference type="InterPro" id="IPR051044">
    <property type="entry name" value="MAG_DAG_Lipase"/>
</dbReference>
<organism evidence="4 5">
    <name type="scientific">Paenibacillus nuruki</name>
    <dbReference type="NCBI Taxonomy" id="1886670"/>
    <lineage>
        <taxon>Bacteria</taxon>
        <taxon>Bacillati</taxon>
        <taxon>Bacillota</taxon>
        <taxon>Bacilli</taxon>
        <taxon>Bacillales</taxon>
        <taxon>Paenibacillaceae</taxon>
        <taxon>Paenibacillus</taxon>
    </lineage>
</organism>
<accession>A0A1E3KXZ8</accession>
<proteinExistence type="predicted"/>
<dbReference type="SUPFAM" id="SSF53474">
    <property type="entry name" value="alpha/beta-Hydrolases"/>
    <property type="match status" value="1"/>
</dbReference>
<dbReference type="GO" id="GO:0106435">
    <property type="term" value="F:carboxylesterase activity"/>
    <property type="evidence" value="ECO:0007669"/>
    <property type="project" value="UniProtKB-EC"/>
</dbReference>
<dbReference type="PATRIC" id="fig|1886670.3.peg.4287"/>
<dbReference type="Pfam" id="PF12146">
    <property type="entry name" value="Hydrolase_4"/>
    <property type="match status" value="1"/>
</dbReference>
<name>A0A1E3KXZ8_9BACL</name>
<dbReference type="PIRSF" id="PIRSF017388">
    <property type="entry name" value="Esterase_lipase"/>
    <property type="match status" value="1"/>
</dbReference>
<evidence type="ECO:0000259" key="3">
    <source>
        <dbReference type="Pfam" id="PF12146"/>
    </source>
</evidence>
<protein>
    <submittedName>
        <fullName evidence="4">Carboxylesterase</fullName>
        <ecNumber evidence="4">3.1.1.1</ecNumber>
    </submittedName>
</protein>
<keyword evidence="4" id="KW-0378">Hydrolase</keyword>
<evidence type="ECO:0000256" key="1">
    <source>
        <dbReference type="PIRSR" id="PIRSR017388-1"/>
    </source>
</evidence>
<dbReference type="InterPro" id="IPR029058">
    <property type="entry name" value="AB_hydrolase_fold"/>
</dbReference>
<dbReference type="STRING" id="1886670.PTI45_04257"/>
<dbReference type="Proteomes" id="UP000094578">
    <property type="component" value="Unassembled WGS sequence"/>
</dbReference>
<feature type="active site" description="Nucleophile" evidence="1">
    <location>
        <position position="93"/>
    </location>
</feature>
<dbReference type="InterPro" id="IPR022742">
    <property type="entry name" value="Hydrolase_4"/>
</dbReference>
<dbReference type="AlphaFoldDB" id="A0A1E3KXZ8"/>
<dbReference type="RefSeq" id="WP_069329574.1">
    <property type="nucleotide sequence ID" value="NZ_MDER01000086.1"/>
</dbReference>
<feature type="active site" description="Charge relay system" evidence="1">
    <location>
        <position position="222"/>
    </location>
</feature>
<evidence type="ECO:0000313" key="5">
    <source>
        <dbReference type="Proteomes" id="UP000094578"/>
    </source>
</evidence>
<comment type="caution">
    <text evidence="4">The sequence shown here is derived from an EMBL/GenBank/DDBJ whole genome shotgun (WGS) entry which is preliminary data.</text>
</comment>
<feature type="domain" description="Serine aminopeptidase S33" evidence="3">
    <location>
        <begin position="19"/>
        <end position="229"/>
    </location>
</feature>